<dbReference type="AlphaFoldDB" id="A0A7J8C2B5"/>
<dbReference type="Proteomes" id="UP000593571">
    <property type="component" value="Unassembled WGS sequence"/>
</dbReference>
<sequence length="142" mass="15644">MKTRRGGLFPATPRSPPPTLGRVVSESRMLWTNRLRSPEETEPRVRNVEPRPWKCRELPQSHVVRSRAGPDTCIIFLKVLPAERNLEGEADSPECGQPTSSSQALRAGSGGQPPSWGEPSAPFHTGPCDQRWLAGSVPAIWL</sequence>
<keyword evidence="3" id="KW-1185">Reference proteome</keyword>
<protein>
    <submittedName>
        <fullName evidence="2">Uncharacterized protein</fullName>
    </submittedName>
</protein>
<feature type="region of interest" description="Disordered" evidence="1">
    <location>
        <begin position="1"/>
        <end position="26"/>
    </location>
</feature>
<organism evidence="2 3">
    <name type="scientific">Rousettus aegyptiacus</name>
    <name type="common">Egyptian fruit bat</name>
    <name type="synonym">Pteropus aegyptiacus</name>
    <dbReference type="NCBI Taxonomy" id="9407"/>
    <lineage>
        <taxon>Eukaryota</taxon>
        <taxon>Metazoa</taxon>
        <taxon>Chordata</taxon>
        <taxon>Craniata</taxon>
        <taxon>Vertebrata</taxon>
        <taxon>Euteleostomi</taxon>
        <taxon>Mammalia</taxon>
        <taxon>Eutheria</taxon>
        <taxon>Laurasiatheria</taxon>
        <taxon>Chiroptera</taxon>
        <taxon>Yinpterochiroptera</taxon>
        <taxon>Pteropodoidea</taxon>
        <taxon>Pteropodidae</taxon>
        <taxon>Rousettinae</taxon>
        <taxon>Rousettus</taxon>
    </lineage>
</organism>
<comment type="caution">
    <text evidence="2">The sequence shown here is derived from an EMBL/GenBank/DDBJ whole genome shotgun (WGS) entry which is preliminary data.</text>
</comment>
<feature type="region of interest" description="Disordered" evidence="1">
    <location>
        <begin position="87"/>
        <end position="127"/>
    </location>
</feature>
<dbReference type="EMBL" id="JACASE010000015">
    <property type="protein sequence ID" value="KAF6404959.1"/>
    <property type="molecule type" value="Genomic_DNA"/>
</dbReference>
<evidence type="ECO:0000313" key="3">
    <source>
        <dbReference type="Proteomes" id="UP000593571"/>
    </source>
</evidence>
<accession>A0A7J8C2B5</accession>
<name>A0A7J8C2B5_ROUAE</name>
<evidence type="ECO:0000256" key="1">
    <source>
        <dbReference type="SAM" id="MobiDB-lite"/>
    </source>
</evidence>
<evidence type="ECO:0000313" key="2">
    <source>
        <dbReference type="EMBL" id="KAF6404959.1"/>
    </source>
</evidence>
<proteinExistence type="predicted"/>
<gene>
    <name evidence="2" type="ORF">HJG63_009288</name>
</gene>
<reference evidence="2 3" key="1">
    <citation type="journal article" date="2020" name="Nature">
        <title>Six reference-quality genomes reveal evolution of bat adaptations.</title>
        <authorList>
            <person name="Jebb D."/>
            <person name="Huang Z."/>
            <person name="Pippel M."/>
            <person name="Hughes G.M."/>
            <person name="Lavrichenko K."/>
            <person name="Devanna P."/>
            <person name="Winkler S."/>
            <person name="Jermiin L.S."/>
            <person name="Skirmuntt E.C."/>
            <person name="Katzourakis A."/>
            <person name="Burkitt-Gray L."/>
            <person name="Ray D.A."/>
            <person name="Sullivan K.A.M."/>
            <person name="Roscito J.G."/>
            <person name="Kirilenko B.M."/>
            <person name="Davalos L.M."/>
            <person name="Corthals A.P."/>
            <person name="Power M.L."/>
            <person name="Jones G."/>
            <person name="Ransome R.D."/>
            <person name="Dechmann D.K.N."/>
            <person name="Locatelli A.G."/>
            <person name="Puechmaille S.J."/>
            <person name="Fedrigo O."/>
            <person name="Jarvis E.D."/>
            <person name="Hiller M."/>
            <person name="Vernes S.C."/>
            <person name="Myers E.W."/>
            <person name="Teeling E.C."/>
        </authorList>
    </citation>
    <scope>NUCLEOTIDE SEQUENCE [LARGE SCALE GENOMIC DNA]</scope>
    <source>
        <strain evidence="2">MRouAeg1</strain>
        <tissue evidence="2">Muscle</tissue>
    </source>
</reference>